<dbReference type="AlphaFoldDB" id="A0AAV0AS32"/>
<protein>
    <submittedName>
        <fullName evidence="1">Uncharacterized protein</fullName>
    </submittedName>
</protein>
<sequence>MSKLKSQFTFKTKDKPTQHLGCNIIWPPDGNTIRTSTTSTAKSLRTSRMKSLRLYITSRRLGRQRTVLQQVLCSDTAPHIVVEDLVKENEGMEGQRIIEWTLVGFEDEGVIVGRKEWCNWKEEETLGGGALQGQNNLSKITGATDL</sequence>
<evidence type="ECO:0000313" key="2">
    <source>
        <dbReference type="Proteomes" id="UP001153365"/>
    </source>
</evidence>
<accession>A0AAV0AS32</accession>
<evidence type="ECO:0000313" key="1">
    <source>
        <dbReference type="EMBL" id="CAH7671344.1"/>
    </source>
</evidence>
<reference evidence="1" key="1">
    <citation type="submission" date="2022-06" db="EMBL/GenBank/DDBJ databases">
        <authorList>
            <consortium name="SYNGENTA / RWTH Aachen University"/>
        </authorList>
    </citation>
    <scope>NUCLEOTIDE SEQUENCE</scope>
</reference>
<organism evidence="1 2">
    <name type="scientific">Phakopsora pachyrhizi</name>
    <name type="common">Asian soybean rust disease fungus</name>
    <dbReference type="NCBI Taxonomy" id="170000"/>
    <lineage>
        <taxon>Eukaryota</taxon>
        <taxon>Fungi</taxon>
        <taxon>Dikarya</taxon>
        <taxon>Basidiomycota</taxon>
        <taxon>Pucciniomycotina</taxon>
        <taxon>Pucciniomycetes</taxon>
        <taxon>Pucciniales</taxon>
        <taxon>Phakopsoraceae</taxon>
        <taxon>Phakopsora</taxon>
    </lineage>
</organism>
<keyword evidence="2" id="KW-1185">Reference proteome</keyword>
<name>A0AAV0AS32_PHAPC</name>
<comment type="caution">
    <text evidence="1">The sequence shown here is derived from an EMBL/GenBank/DDBJ whole genome shotgun (WGS) entry which is preliminary data.</text>
</comment>
<dbReference type="EMBL" id="CALTRL010001171">
    <property type="protein sequence ID" value="CAH7671344.1"/>
    <property type="molecule type" value="Genomic_DNA"/>
</dbReference>
<dbReference type="Proteomes" id="UP001153365">
    <property type="component" value="Unassembled WGS sequence"/>
</dbReference>
<proteinExistence type="predicted"/>
<gene>
    <name evidence="1" type="ORF">PPACK8108_LOCUS6116</name>
</gene>